<organism evidence="3">
    <name type="scientific">Anopheles coluzzii</name>
    <name type="common">African malaria mosquito</name>
    <dbReference type="NCBI Taxonomy" id="1518534"/>
    <lineage>
        <taxon>Eukaryota</taxon>
        <taxon>Metazoa</taxon>
        <taxon>Ecdysozoa</taxon>
        <taxon>Arthropoda</taxon>
        <taxon>Hexapoda</taxon>
        <taxon>Insecta</taxon>
        <taxon>Pterygota</taxon>
        <taxon>Neoptera</taxon>
        <taxon>Endopterygota</taxon>
        <taxon>Diptera</taxon>
        <taxon>Nematocera</taxon>
        <taxon>Culicoidea</taxon>
        <taxon>Culicidae</taxon>
        <taxon>Anophelinae</taxon>
        <taxon>Anopheles</taxon>
    </lineage>
</organism>
<dbReference type="Proteomes" id="UP000075882">
    <property type="component" value="Unassembled WGS sequence"/>
</dbReference>
<accession>A0A8W7P6J9</accession>
<proteinExistence type="predicted"/>
<evidence type="ECO:0000313" key="3">
    <source>
        <dbReference type="EnsemblMetazoa" id="ACOM026470-PA.1"/>
    </source>
</evidence>
<evidence type="ECO:0000256" key="2">
    <source>
        <dbReference type="SAM" id="SignalP"/>
    </source>
</evidence>
<sequence length="328" mass="35262">MAHRVHCSSASLMISVLSGSSSAAPWLASPAGCAVLCCAELRVIMRRFLGSVTSDVDVAFPVDAAGTTVESSGGDEEDGSAGRFVPLASFDSFSFSPADTFVVDVGDATRDVEADEEGEDEISLNSNEAPPVASSSSGGGNGFRFFLPDRWGFAAVRAFSSLLDRGFAVRRWCHRALAGILHLVLLLALLLQHAGKERAHVAHHADQRATELLLELEPLLLQREPLLVECQIFALYRNELGEQGAETGRLAAGRRTPAGRARFVLLEAHLAGHIHGRYGDDRGLAGDRERQLGVRHRGGQQLGHAGGRRFRGGRQYLLRFAILAHGVH</sequence>
<reference evidence="3" key="1">
    <citation type="submission" date="2022-08" db="UniProtKB">
        <authorList>
            <consortium name="EnsemblMetazoa"/>
        </authorList>
    </citation>
    <scope>IDENTIFICATION</scope>
</reference>
<name>A0A8W7P6J9_ANOCL</name>
<feature type="compositionally biased region" description="Acidic residues" evidence="1">
    <location>
        <begin position="113"/>
        <end position="122"/>
    </location>
</feature>
<dbReference type="EnsemblMetazoa" id="ACOM026470-RA">
    <property type="protein sequence ID" value="ACOM026470-PA.1"/>
    <property type="gene ID" value="ACOM026470"/>
</dbReference>
<feature type="signal peptide" evidence="2">
    <location>
        <begin position="1"/>
        <end position="23"/>
    </location>
</feature>
<dbReference type="AlphaFoldDB" id="A0A8W7P6J9"/>
<protein>
    <submittedName>
        <fullName evidence="3">Uncharacterized protein</fullName>
    </submittedName>
</protein>
<feature type="chain" id="PRO_5036480937" evidence="2">
    <location>
        <begin position="24"/>
        <end position="328"/>
    </location>
</feature>
<evidence type="ECO:0000256" key="1">
    <source>
        <dbReference type="SAM" id="MobiDB-lite"/>
    </source>
</evidence>
<keyword evidence="2" id="KW-0732">Signal</keyword>
<feature type="region of interest" description="Disordered" evidence="1">
    <location>
        <begin position="112"/>
        <end position="138"/>
    </location>
</feature>